<reference evidence="3 4" key="1">
    <citation type="submission" date="2022-12" db="EMBL/GenBank/DDBJ databases">
        <title>Chromosome-level genome of Tegillarca granosa.</title>
        <authorList>
            <person name="Kim J."/>
        </authorList>
    </citation>
    <scope>NUCLEOTIDE SEQUENCE [LARGE SCALE GENOMIC DNA]</scope>
    <source>
        <strain evidence="3">Teg-2019</strain>
        <tissue evidence="3">Adductor muscle</tissue>
    </source>
</reference>
<accession>A0ABQ9EBZ6</accession>
<sequence length="236" mass="26855">MTSDTIPQRCLVIFAVLFIECLLNDVAKAEIVRVSTDKTDVISTNDSDVTYNMINGSALTCQVQPTDKYLRDKLSTLLKGGAKIIDFTLEFPDQVGLIPGENNSTIFKPLRWVRTTGRHGRGLLLLRGPDGNTICSKLERDVWINILVISMVIIKVFVIMYSPLLVPQAWYRLKYGFAAYKYTLKEVLTLTVLKRKIPSKARRAENVVSISKFDEMPEFREKLKTMQEEVPYCLNI</sequence>
<feature type="signal peptide" evidence="2">
    <location>
        <begin position="1"/>
        <end position="29"/>
    </location>
</feature>
<keyword evidence="1" id="KW-0472">Membrane</keyword>
<organism evidence="3 4">
    <name type="scientific">Tegillarca granosa</name>
    <name type="common">Malaysian cockle</name>
    <name type="synonym">Anadara granosa</name>
    <dbReference type="NCBI Taxonomy" id="220873"/>
    <lineage>
        <taxon>Eukaryota</taxon>
        <taxon>Metazoa</taxon>
        <taxon>Spiralia</taxon>
        <taxon>Lophotrochozoa</taxon>
        <taxon>Mollusca</taxon>
        <taxon>Bivalvia</taxon>
        <taxon>Autobranchia</taxon>
        <taxon>Pteriomorphia</taxon>
        <taxon>Arcoida</taxon>
        <taxon>Arcoidea</taxon>
        <taxon>Arcidae</taxon>
        <taxon>Tegillarca</taxon>
    </lineage>
</organism>
<evidence type="ECO:0000313" key="4">
    <source>
        <dbReference type="Proteomes" id="UP001217089"/>
    </source>
</evidence>
<name>A0ABQ9EBZ6_TEGGR</name>
<evidence type="ECO:0000256" key="1">
    <source>
        <dbReference type="SAM" id="Phobius"/>
    </source>
</evidence>
<comment type="caution">
    <text evidence="3">The sequence shown here is derived from an EMBL/GenBank/DDBJ whole genome shotgun (WGS) entry which is preliminary data.</text>
</comment>
<keyword evidence="4" id="KW-1185">Reference proteome</keyword>
<feature type="transmembrane region" description="Helical" evidence="1">
    <location>
        <begin position="142"/>
        <end position="161"/>
    </location>
</feature>
<keyword evidence="1" id="KW-0812">Transmembrane</keyword>
<gene>
    <name evidence="3" type="ORF">KUTeg_020399</name>
</gene>
<proteinExistence type="predicted"/>
<evidence type="ECO:0000313" key="3">
    <source>
        <dbReference type="EMBL" id="KAJ8301412.1"/>
    </source>
</evidence>
<feature type="chain" id="PRO_5046771845" evidence="2">
    <location>
        <begin position="30"/>
        <end position="236"/>
    </location>
</feature>
<keyword evidence="2" id="KW-0732">Signal</keyword>
<evidence type="ECO:0000256" key="2">
    <source>
        <dbReference type="SAM" id="SignalP"/>
    </source>
</evidence>
<dbReference type="Proteomes" id="UP001217089">
    <property type="component" value="Unassembled WGS sequence"/>
</dbReference>
<keyword evidence="1" id="KW-1133">Transmembrane helix</keyword>
<dbReference type="EMBL" id="JARBDR010000918">
    <property type="protein sequence ID" value="KAJ8301412.1"/>
    <property type="molecule type" value="Genomic_DNA"/>
</dbReference>
<protein>
    <submittedName>
        <fullName evidence="3">Uncharacterized protein</fullName>
    </submittedName>
</protein>